<reference evidence="1 2" key="2">
    <citation type="journal article" date="2016" name="Genome Announc.">
        <title>Complete Genome Sequence of a Strain of Azospirillum thiophilum Isolated from a Sulfide Spring.</title>
        <authorList>
            <person name="Fomenkov A."/>
            <person name="Vincze T."/>
            <person name="Grabovich M."/>
            <person name="Anton B.P."/>
            <person name="Dubinina G."/>
            <person name="Orlova M."/>
            <person name="Belousova E."/>
            <person name="Roberts R.J."/>
        </authorList>
    </citation>
    <scope>NUCLEOTIDE SEQUENCE [LARGE SCALE GENOMIC DNA]</scope>
    <source>
        <strain evidence="1 2">BV-S</strain>
    </source>
</reference>
<gene>
    <name evidence="1" type="ORF">AL072_06920</name>
</gene>
<dbReference type="GO" id="GO:0005737">
    <property type="term" value="C:cytoplasm"/>
    <property type="evidence" value="ECO:0007669"/>
    <property type="project" value="TreeGrafter"/>
</dbReference>
<dbReference type="PANTHER" id="PTHR48100:SF1">
    <property type="entry name" value="HISTIDINE PHOSPHATASE FAMILY PROTEIN-RELATED"/>
    <property type="match status" value="1"/>
</dbReference>
<dbReference type="SMART" id="SM00855">
    <property type="entry name" value="PGAM"/>
    <property type="match status" value="1"/>
</dbReference>
<evidence type="ECO:0000313" key="1">
    <source>
        <dbReference type="EMBL" id="ALG70688.1"/>
    </source>
</evidence>
<dbReference type="InterPro" id="IPR050275">
    <property type="entry name" value="PGM_Phosphatase"/>
</dbReference>
<accession>A0AAC8ZTI2</accession>
<dbReference type="Pfam" id="PF00300">
    <property type="entry name" value="His_Phos_1"/>
    <property type="match status" value="1"/>
</dbReference>
<dbReference type="InterPro" id="IPR013078">
    <property type="entry name" value="His_Pase_superF_clade-1"/>
</dbReference>
<organism evidence="1 2">
    <name type="scientific">Azospirillum thiophilum</name>
    <dbReference type="NCBI Taxonomy" id="528244"/>
    <lineage>
        <taxon>Bacteria</taxon>
        <taxon>Pseudomonadati</taxon>
        <taxon>Pseudomonadota</taxon>
        <taxon>Alphaproteobacteria</taxon>
        <taxon>Rhodospirillales</taxon>
        <taxon>Azospirillaceae</taxon>
        <taxon>Azospirillum</taxon>
    </lineage>
</organism>
<dbReference type="Proteomes" id="UP000069935">
    <property type="component" value="Chromosome 1"/>
</dbReference>
<dbReference type="KEGG" id="ati:AL072_06920"/>
<dbReference type="AlphaFoldDB" id="A0AAC8ZTI2"/>
<dbReference type="RefSeq" id="WP_045580950.1">
    <property type="nucleotide sequence ID" value="NZ_CP012401.1"/>
</dbReference>
<evidence type="ECO:0000313" key="2">
    <source>
        <dbReference type="Proteomes" id="UP000069935"/>
    </source>
</evidence>
<reference evidence="2" key="1">
    <citation type="submission" date="2015-08" db="EMBL/GenBank/DDBJ databases">
        <title>Complete Genome Sequence of Azospirillum thiophilum BV-S.</title>
        <authorList>
            <person name="Fomenkov A."/>
            <person name="Vincze T."/>
            <person name="Grabovich M."/>
            <person name="Dubinina G."/>
            <person name="Orlova M."/>
            <person name="Belousova E."/>
            <person name="Roberts R.J."/>
        </authorList>
    </citation>
    <scope>NUCLEOTIDE SEQUENCE [LARGE SCALE GENOMIC DNA]</scope>
    <source>
        <strain evidence="2">BV-S</strain>
    </source>
</reference>
<name>A0AAC8ZTI2_9PROT</name>
<sequence>MTALSVTPLTVTRWWLIRHAPVHNPGNVICGASDREADTADRAAAAALAASLPADALWLTSPLRRSRQTAQALWQRAPRLAGTAVVEPALTEQDFGDWEGISHDTAATRDAEAAARFWRNPARHAPPGGESFATVMERTADALRRLTALHAGRDVVAVIHAGTIRGALATALDLTPEAALRLRIDPWSLTRLDHYGAGAGDDVETGAGSWSVGGVNARHGTF</sequence>
<dbReference type="EMBL" id="CP012401">
    <property type="protein sequence ID" value="ALG70688.1"/>
    <property type="molecule type" value="Genomic_DNA"/>
</dbReference>
<dbReference type="SUPFAM" id="SSF53254">
    <property type="entry name" value="Phosphoglycerate mutase-like"/>
    <property type="match status" value="1"/>
</dbReference>
<dbReference type="InterPro" id="IPR029033">
    <property type="entry name" value="His_PPase_superfam"/>
</dbReference>
<dbReference type="Gene3D" id="3.40.50.1240">
    <property type="entry name" value="Phosphoglycerate mutase-like"/>
    <property type="match status" value="1"/>
</dbReference>
<keyword evidence="2" id="KW-1185">Reference proteome</keyword>
<dbReference type="PANTHER" id="PTHR48100">
    <property type="entry name" value="BROAD-SPECIFICITY PHOSPHATASE YOR283W-RELATED"/>
    <property type="match status" value="1"/>
</dbReference>
<protein>
    <submittedName>
        <fullName evidence="1">Phosphoglycerate mutase</fullName>
    </submittedName>
</protein>
<dbReference type="CDD" id="cd07067">
    <property type="entry name" value="HP_PGM_like"/>
    <property type="match status" value="1"/>
</dbReference>
<proteinExistence type="predicted"/>
<dbReference type="GO" id="GO:0016791">
    <property type="term" value="F:phosphatase activity"/>
    <property type="evidence" value="ECO:0007669"/>
    <property type="project" value="TreeGrafter"/>
</dbReference>